<feature type="compositionally biased region" description="Basic residues" evidence="6">
    <location>
        <begin position="1589"/>
        <end position="1599"/>
    </location>
</feature>
<evidence type="ECO:0000313" key="7">
    <source>
        <dbReference type="EMBL" id="CEK95469.1"/>
    </source>
</evidence>
<dbReference type="GO" id="GO:0010629">
    <property type="term" value="P:negative regulation of gene expression"/>
    <property type="evidence" value="ECO:0007669"/>
    <property type="project" value="TreeGrafter"/>
</dbReference>
<evidence type="ECO:0000256" key="6">
    <source>
        <dbReference type="SAM" id="MobiDB-lite"/>
    </source>
</evidence>
<evidence type="ECO:0000256" key="3">
    <source>
        <dbReference type="ARBA" id="ARBA00022679"/>
    </source>
</evidence>
<protein>
    <recommendedName>
        <fullName evidence="9">PARP</fullName>
    </recommendedName>
</protein>
<feature type="region of interest" description="Disordered" evidence="6">
    <location>
        <begin position="491"/>
        <end position="523"/>
    </location>
</feature>
<evidence type="ECO:0008006" key="9">
    <source>
        <dbReference type="Google" id="ProtNLM"/>
    </source>
</evidence>
<dbReference type="PANTHER" id="PTHR14453">
    <property type="entry name" value="PARP/ZINC FINGER CCCH TYPE DOMAIN CONTAINING PROTEIN"/>
    <property type="match status" value="1"/>
</dbReference>
<evidence type="ECO:0000256" key="1">
    <source>
        <dbReference type="ARBA" id="ARBA00004123"/>
    </source>
</evidence>
<dbReference type="GO" id="GO:0003714">
    <property type="term" value="F:transcription corepressor activity"/>
    <property type="evidence" value="ECO:0007669"/>
    <property type="project" value="TreeGrafter"/>
</dbReference>
<comment type="subcellular location">
    <subcellularLocation>
        <location evidence="1">Nucleus</location>
    </subcellularLocation>
</comment>
<dbReference type="InterPro" id="IPR052056">
    <property type="entry name" value="Mono-ARTD/PARP"/>
</dbReference>
<feature type="region of interest" description="Disordered" evidence="6">
    <location>
        <begin position="1642"/>
        <end position="1676"/>
    </location>
</feature>
<dbReference type="EMBL" id="HACG01048605">
    <property type="protein sequence ID" value="CEK95470.1"/>
    <property type="molecule type" value="Transcribed_RNA"/>
</dbReference>
<sequence length="1962" mass="223894">MSQIMLIAGFEDGTDINEIERYIKAALPDHNEIWMDPCREPRAVVLFDKEFELKDIQKQVSGANKSKYIEAAKLTQSVFVKTYNCIGFGVKDKLKYLFASRRNGGSTVSKVEHINTKDGDCYEICFLDWDGVFKACKQAWKVEEKTLKVTPYFECFKEPMNQQLQRLIESNNTTEQAETVNKSCKKLVTSSSTVGKLNNEPLKLLIPQPSNASAAAKTNAQEGTNSTKMVAQIQPEVQYSIPSFDQLPSLTSDLLVHDLRSPKNTEKYISSITRSNPQQKSAADVKCARPVLEHPYILMLLHLLSFETALQRQYNRITVTIDETTWEIEIEGPVSFMKIVQKLLTEEDELDQPAVIESFLITDAVQQDLKAFIDSEGLHVEIIDDHGKPHFQVKDGKERRESLHDFISSLTIITECLPLPNEQSQEHTKWRKFLKKFRKTYSHQHINVQEDKSVILVSLAHMSQDIDIILSIINNTISQLEDFSLRSDSGTSFTESPINSGEITHNSASNNSDQNSRDTSELQTKAGSKLSKKILCPQNRVLLWILNVLNLKDAVKQHTSNLEVNIDKSEEEIIIKGTREAVHNLNSVLMAEDEQLPFSEQEQRFLTDTVIQQYLESCLTELGYCIVLNNNLDISVAKKDEQGVELRTFLTSFIVFRKCRHLPEKYQMAKEWKSLLEYFKSEHPSFRILTAHDNVYLLHTALEEKLFDVALFLNKVNETISTLTSTVTQSQNEIVDVCTSTDGNDPKFEDEVKLQSCQIVDGQRKLRNKQVKIHWKHSVLLWILKNLHLNQAVKDIGVDLTIDTADEISMKGPNNIVQTIKTSLLTEDNEMPFRSHEVKLLSDVQIQEFVVSCFNHSVAHIVLGDNLDLYVEIKSGEKKLLRDFITSSIQFRKCLDIPKLHQDTKEWRKLVEESRHYHHVHVTGEEVYLLSLALNEGSYNAATFVKEINTTISILSSPTLDYSRKMEDSNQVMLVCTEMKKKYFLKFQGGEIGQIQSRYEREFQCPCIIENVQNGFTIHSTSPEMNKKVTEELQSIIDKIISVDKSLIFPGLQAYLNTVEPNIIETLSDNHKCLIEIQDKVSSQSRKLSGRDDMLSVNSVELKYKVILIGTALGKRFNIHLVQGDIKDLNIGMKIELQPSKEVEECHIKGVKSSQNIVIHLPLWLATSETNYHSHLENLRSSFTKCISLALDQVKHFRRISVAFSTAHIEDTEHPFLADVIARGIVEQVFEKFESLPALQSEETGALDIYICDPSNEAVFNAFKLFLKLQNVHVGPPNQASWDKICIEESYNYPDYEQLKPKGVVVEISFSIPFVGHKACIFYPIDSSLEIMTCPAVKDPNSVDWTLKSSINELQKQNEDGLLPGQICPLKDSNFMKNGFVYCSPVWGMDCKKTVETILKECMEMSSGFEDVYIVPPGTHSNYPVIYLVQMFFRTLDKLINSQQYFSRKRIVLLVLDSVYRKEFCQELQKRGTKPNETGIIRKMVGSLVGTFNYFRNDKENTNREKVPTKITKNSTVLSTVFTFWSTSEKDIQQAVMKLEKHLRELMNENTKTVNLNKKQADIVQDLIKDTEDCPVHVSYTELHEIKHKDKNHKEKNKGKNSQQHNQRTVPTSFSVTLKGLSMTCVNEFLSTVDYPISTKQHEKDLKNESVSSKPQTLKKSSEVASSTGENSTQQGQDIILNHGNVSDGMPTLASKQFTYYKWMWESDNQESYNEIGSADKEIEMAYIRDGKDSSSLTGTKFTHVNFTTMTVLVKQFERGIIRREYYQKQPEKGAATFPSDWTGMTGSKNKNFQIQNMTPDMNEFKKLCVSLEHSFHTIEVSQVQCKSLYTRFSHKLSQMKCKEPTMLWHRASDNYMELICKYGFHPRFSGMPEAKHLGDGVLFYKEPEKCFSQLPIVGDKVHLIYSKVLLGLPGPGKQQLRCPPLNEATGELFDSVHENGAYMIFSDAQAYPVYLVTATIK</sequence>
<reference evidence="7" key="1">
    <citation type="submission" date="2014-12" db="EMBL/GenBank/DDBJ databases">
        <title>Insight into the proteome of Arion vulgaris.</title>
        <authorList>
            <person name="Aradska J."/>
            <person name="Bulat T."/>
            <person name="Smidak R."/>
            <person name="Sarate P."/>
            <person name="Gangsoo J."/>
            <person name="Sialana F."/>
            <person name="Bilban M."/>
            <person name="Lubec G."/>
        </authorList>
    </citation>
    <scope>NUCLEOTIDE SEQUENCE</scope>
    <source>
        <tissue evidence="7">Skin</tissue>
    </source>
</reference>
<dbReference type="Gene3D" id="3.90.228.10">
    <property type="match status" value="1"/>
</dbReference>
<dbReference type="EMBL" id="HACG01048604">
    <property type="protein sequence ID" value="CEK95469.1"/>
    <property type="molecule type" value="Transcribed_RNA"/>
</dbReference>
<keyword evidence="5" id="KW-0539">Nucleus</keyword>
<dbReference type="GO" id="GO:0005634">
    <property type="term" value="C:nucleus"/>
    <property type="evidence" value="ECO:0007669"/>
    <property type="project" value="UniProtKB-SubCell"/>
</dbReference>
<name>A0A0B7BQD4_9EUPU</name>
<organism evidence="7">
    <name type="scientific">Arion vulgaris</name>
    <dbReference type="NCBI Taxonomy" id="1028688"/>
    <lineage>
        <taxon>Eukaryota</taxon>
        <taxon>Metazoa</taxon>
        <taxon>Spiralia</taxon>
        <taxon>Lophotrochozoa</taxon>
        <taxon>Mollusca</taxon>
        <taxon>Gastropoda</taxon>
        <taxon>Heterobranchia</taxon>
        <taxon>Euthyneura</taxon>
        <taxon>Panpulmonata</taxon>
        <taxon>Eupulmonata</taxon>
        <taxon>Stylommatophora</taxon>
        <taxon>Helicina</taxon>
        <taxon>Arionoidea</taxon>
        <taxon>Arionidae</taxon>
        <taxon>Arion</taxon>
    </lineage>
</organism>
<keyword evidence="2" id="KW-0328">Glycosyltransferase</keyword>
<dbReference type="PANTHER" id="PTHR14453:SF67">
    <property type="entry name" value="POLY [ADP-RIBOSE] POLYMERASE"/>
    <property type="match status" value="1"/>
</dbReference>
<dbReference type="SUPFAM" id="SSF56399">
    <property type="entry name" value="ADP-ribosylation"/>
    <property type="match status" value="1"/>
</dbReference>
<evidence type="ECO:0000256" key="2">
    <source>
        <dbReference type="ARBA" id="ARBA00022676"/>
    </source>
</evidence>
<dbReference type="GO" id="GO:0016757">
    <property type="term" value="F:glycosyltransferase activity"/>
    <property type="evidence" value="ECO:0007669"/>
    <property type="project" value="UniProtKB-KW"/>
</dbReference>
<dbReference type="GO" id="GO:0005737">
    <property type="term" value="C:cytoplasm"/>
    <property type="evidence" value="ECO:0007669"/>
    <property type="project" value="TreeGrafter"/>
</dbReference>
<evidence type="ECO:0000256" key="4">
    <source>
        <dbReference type="ARBA" id="ARBA00023027"/>
    </source>
</evidence>
<accession>A0A0B7BQD4</accession>
<proteinExistence type="predicted"/>
<feature type="compositionally biased region" description="Polar residues" evidence="6">
    <location>
        <begin position="491"/>
        <end position="514"/>
    </location>
</feature>
<feature type="region of interest" description="Disordered" evidence="6">
    <location>
        <begin position="1584"/>
        <end position="1612"/>
    </location>
</feature>
<gene>
    <name evidence="7" type="primary">ORF207068</name>
    <name evidence="8" type="synonym">ORF207074</name>
</gene>
<evidence type="ECO:0000313" key="8">
    <source>
        <dbReference type="EMBL" id="CEK95470.1"/>
    </source>
</evidence>
<keyword evidence="4" id="KW-0520">NAD</keyword>
<feature type="compositionally biased region" description="Polar residues" evidence="6">
    <location>
        <begin position="1602"/>
        <end position="1612"/>
    </location>
</feature>
<feature type="compositionally biased region" description="Polar residues" evidence="6">
    <location>
        <begin position="1649"/>
        <end position="1676"/>
    </location>
</feature>
<keyword evidence="3" id="KW-0808">Transferase</keyword>
<evidence type="ECO:0000256" key="5">
    <source>
        <dbReference type="ARBA" id="ARBA00023242"/>
    </source>
</evidence>